<dbReference type="EMBL" id="HACA01028737">
    <property type="protein sequence ID" value="CDW46098.1"/>
    <property type="molecule type" value="Transcribed_RNA"/>
</dbReference>
<dbReference type="AlphaFoldDB" id="A0A0K2V6B6"/>
<name>A0A0K2V6B6_LEPSM</name>
<accession>A0A0K2V6B6</accession>
<evidence type="ECO:0000313" key="1">
    <source>
        <dbReference type="EMBL" id="CDW46098.1"/>
    </source>
</evidence>
<protein>
    <submittedName>
        <fullName evidence="1">Uncharacterized protein</fullName>
    </submittedName>
</protein>
<dbReference type="OrthoDB" id="10255234at2759"/>
<sequence length="269" mass="30510">MANTLSRYSRNNSHLIYIAIGNNSTMYPIVASKNHGLNPSDVIFVMTLSRNPTKLDSFLHEDNYSVACYSVLLKTHISSISPHTVYVVQISERIKVAYITEPKMKGLNLLALGLSTQIGLLSNKREMEEQTFVPSSDLELLAISGKTILERARPPRVNKSEYQRYVHDFASLSSILNKSTTGSKLRPSGISEAILELIKKWFTELCLNTEESLRESLDSDVNHVFESLKSQLEDWNIALMSFLVVYNVFSSHHFMVYNNYFISERLCSS</sequence>
<reference evidence="1" key="1">
    <citation type="submission" date="2014-05" db="EMBL/GenBank/DDBJ databases">
        <authorList>
            <person name="Chronopoulou M."/>
        </authorList>
    </citation>
    <scope>NUCLEOTIDE SEQUENCE</scope>
    <source>
        <tissue evidence="1">Whole organism</tissue>
    </source>
</reference>
<organism evidence="1">
    <name type="scientific">Lepeophtheirus salmonis</name>
    <name type="common">Salmon louse</name>
    <name type="synonym">Caligus salmonis</name>
    <dbReference type="NCBI Taxonomy" id="72036"/>
    <lineage>
        <taxon>Eukaryota</taxon>
        <taxon>Metazoa</taxon>
        <taxon>Ecdysozoa</taxon>
        <taxon>Arthropoda</taxon>
        <taxon>Crustacea</taxon>
        <taxon>Multicrustacea</taxon>
        <taxon>Hexanauplia</taxon>
        <taxon>Copepoda</taxon>
        <taxon>Siphonostomatoida</taxon>
        <taxon>Caligidae</taxon>
        <taxon>Lepeophtheirus</taxon>
    </lineage>
</organism>
<proteinExistence type="predicted"/>